<evidence type="ECO:0000259" key="3">
    <source>
        <dbReference type="PROSITE" id="PS50003"/>
    </source>
</evidence>
<feature type="compositionally biased region" description="Polar residues" evidence="2">
    <location>
        <begin position="1025"/>
        <end position="1034"/>
    </location>
</feature>
<feature type="compositionally biased region" description="Low complexity" evidence="2">
    <location>
        <begin position="442"/>
        <end position="466"/>
    </location>
</feature>
<dbReference type="Pfam" id="PF00169">
    <property type="entry name" value="PH"/>
    <property type="match status" value="1"/>
</dbReference>
<feature type="compositionally biased region" description="Low complexity" evidence="2">
    <location>
        <begin position="2171"/>
        <end position="2193"/>
    </location>
</feature>
<feature type="compositionally biased region" description="Low complexity" evidence="2">
    <location>
        <begin position="659"/>
        <end position="682"/>
    </location>
</feature>
<feature type="compositionally biased region" description="Low complexity" evidence="2">
    <location>
        <begin position="984"/>
        <end position="997"/>
    </location>
</feature>
<evidence type="ECO:0000256" key="1">
    <source>
        <dbReference type="SAM" id="Coils"/>
    </source>
</evidence>
<feature type="compositionally biased region" description="Low complexity" evidence="2">
    <location>
        <begin position="355"/>
        <end position="370"/>
    </location>
</feature>
<feature type="compositionally biased region" description="Low complexity" evidence="2">
    <location>
        <begin position="964"/>
        <end position="975"/>
    </location>
</feature>
<evidence type="ECO:0000259" key="4">
    <source>
        <dbReference type="PROSITE" id="PS50020"/>
    </source>
</evidence>
<feature type="compositionally biased region" description="Low complexity" evidence="2">
    <location>
        <begin position="718"/>
        <end position="728"/>
    </location>
</feature>
<feature type="region of interest" description="Disordered" evidence="2">
    <location>
        <begin position="1323"/>
        <end position="1370"/>
    </location>
</feature>
<feature type="compositionally biased region" description="Polar residues" evidence="2">
    <location>
        <begin position="1178"/>
        <end position="1198"/>
    </location>
</feature>
<dbReference type="PANTHER" id="PTHR12752:SF9">
    <property type="entry name" value="KRAMER, ISOFORM I"/>
    <property type="match status" value="1"/>
</dbReference>
<feature type="domain" description="PH" evidence="3">
    <location>
        <begin position="169"/>
        <end position="271"/>
    </location>
</feature>
<feature type="compositionally biased region" description="Polar residues" evidence="2">
    <location>
        <begin position="1827"/>
        <end position="1844"/>
    </location>
</feature>
<reference evidence="5 6" key="1">
    <citation type="journal article" date="2021" name="Elife">
        <title>Chloroplast acquisition without the gene transfer in kleptoplastic sea slugs, Plakobranchus ocellatus.</title>
        <authorList>
            <person name="Maeda T."/>
            <person name="Takahashi S."/>
            <person name="Yoshida T."/>
            <person name="Shimamura S."/>
            <person name="Takaki Y."/>
            <person name="Nagai Y."/>
            <person name="Toyoda A."/>
            <person name="Suzuki Y."/>
            <person name="Arimoto A."/>
            <person name="Ishii H."/>
            <person name="Satoh N."/>
            <person name="Nishiyama T."/>
            <person name="Hasebe M."/>
            <person name="Maruyama T."/>
            <person name="Minagawa J."/>
            <person name="Obokata J."/>
            <person name="Shigenobu S."/>
        </authorList>
    </citation>
    <scope>NUCLEOTIDE SEQUENCE [LARGE SCALE GENOMIC DNA]</scope>
</reference>
<feature type="region of interest" description="Disordered" evidence="2">
    <location>
        <begin position="1107"/>
        <end position="1251"/>
    </location>
</feature>
<feature type="region of interest" description="Disordered" evidence="2">
    <location>
        <begin position="290"/>
        <end position="577"/>
    </location>
</feature>
<dbReference type="Gene3D" id="2.20.70.10">
    <property type="match status" value="2"/>
</dbReference>
<name>A0AAV3Y894_9GAST</name>
<dbReference type="PROSITE" id="PS50003">
    <property type="entry name" value="PH_DOMAIN"/>
    <property type="match status" value="1"/>
</dbReference>
<dbReference type="PANTHER" id="PTHR12752">
    <property type="entry name" value="PHOSPHOINOSITOL 3-PHOSPHATE-BINDING PROTEIN"/>
    <property type="match status" value="1"/>
</dbReference>
<feature type="region of interest" description="Disordered" evidence="2">
    <location>
        <begin position="2046"/>
        <end position="2074"/>
    </location>
</feature>
<feature type="region of interest" description="Disordered" evidence="2">
    <location>
        <begin position="1827"/>
        <end position="1846"/>
    </location>
</feature>
<feature type="region of interest" description="Disordered" evidence="2">
    <location>
        <begin position="938"/>
        <end position="1035"/>
    </location>
</feature>
<feature type="region of interest" description="Disordered" evidence="2">
    <location>
        <begin position="2112"/>
        <end position="2202"/>
    </location>
</feature>
<feature type="compositionally biased region" description="Low complexity" evidence="2">
    <location>
        <begin position="736"/>
        <end position="752"/>
    </location>
</feature>
<dbReference type="PROSITE" id="PS01159">
    <property type="entry name" value="WW_DOMAIN_1"/>
    <property type="match status" value="2"/>
</dbReference>
<feature type="compositionally biased region" description="Low complexity" evidence="2">
    <location>
        <begin position="302"/>
        <end position="318"/>
    </location>
</feature>
<dbReference type="InterPro" id="IPR011993">
    <property type="entry name" value="PH-like_dom_sf"/>
</dbReference>
<dbReference type="PROSITE" id="PS50020">
    <property type="entry name" value="WW_DOMAIN_2"/>
    <property type="match status" value="2"/>
</dbReference>
<dbReference type="Pfam" id="PF00397">
    <property type="entry name" value="WW"/>
    <property type="match status" value="1"/>
</dbReference>
<feature type="compositionally biased region" description="Basic and acidic residues" evidence="2">
    <location>
        <begin position="687"/>
        <end position="707"/>
    </location>
</feature>
<gene>
    <name evidence="5" type="ORF">PoB_000522000</name>
</gene>
<dbReference type="CDD" id="cd00201">
    <property type="entry name" value="WW"/>
    <property type="match status" value="2"/>
</dbReference>
<feature type="compositionally biased region" description="Low complexity" evidence="2">
    <location>
        <begin position="826"/>
        <end position="843"/>
    </location>
</feature>
<feature type="compositionally biased region" description="Basic and acidic residues" evidence="2">
    <location>
        <begin position="1225"/>
        <end position="1246"/>
    </location>
</feature>
<feature type="compositionally biased region" description="Polar residues" evidence="2">
    <location>
        <begin position="776"/>
        <end position="809"/>
    </location>
</feature>
<feature type="region of interest" description="Disordered" evidence="2">
    <location>
        <begin position="1397"/>
        <end position="1430"/>
    </location>
</feature>
<feature type="compositionally biased region" description="Basic and acidic residues" evidence="2">
    <location>
        <begin position="1969"/>
        <end position="2004"/>
    </location>
</feature>
<dbReference type="Pfam" id="PF25541">
    <property type="entry name" value="TBCA_PH"/>
    <property type="match status" value="1"/>
</dbReference>
<feature type="compositionally biased region" description="Polar residues" evidence="2">
    <location>
        <begin position="624"/>
        <end position="639"/>
    </location>
</feature>
<dbReference type="InterPro" id="IPR057971">
    <property type="entry name" value="PKHA4-7_TBCA"/>
</dbReference>
<dbReference type="SMART" id="SM00233">
    <property type="entry name" value="PH"/>
    <property type="match status" value="1"/>
</dbReference>
<feature type="region of interest" description="Disordered" evidence="2">
    <location>
        <begin position="610"/>
        <end position="901"/>
    </location>
</feature>
<feature type="region of interest" description="Disordered" evidence="2">
    <location>
        <begin position="1264"/>
        <end position="1287"/>
    </location>
</feature>
<proteinExistence type="predicted"/>
<feature type="compositionally biased region" description="Low complexity" evidence="2">
    <location>
        <begin position="2058"/>
        <end position="2070"/>
    </location>
</feature>
<feature type="coiled-coil region" evidence="1">
    <location>
        <begin position="1605"/>
        <end position="1639"/>
    </location>
</feature>
<organism evidence="5 6">
    <name type="scientific">Plakobranchus ocellatus</name>
    <dbReference type="NCBI Taxonomy" id="259542"/>
    <lineage>
        <taxon>Eukaryota</taxon>
        <taxon>Metazoa</taxon>
        <taxon>Spiralia</taxon>
        <taxon>Lophotrochozoa</taxon>
        <taxon>Mollusca</taxon>
        <taxon>Gastropoda</taxon>
        <taxon>Heterobranchia</taxon>
        <taxon>Euthyneura</taxon>
        <taxon>Panpulmonata</taxon>
        <taxon>Sacoglossa</taxon>
        <taxon>Placobranchoidea</taxon>
        <taxon>Plakobranchidae</taxon>
        <taxon>Plakobranchus</taxon>
    </lineage>
</organism>
<feature type="compositionally biased region" description="Basic and acidic residues" evidence="2">
    <location>
        <begin position="1346"/>
        <end position="1370"/>
    </location>
</feature>
<feature type="domain" description="WW" evidence="4">
    <location>
        <begin position="53"/>
        <end position="86"/>
    </location>
</feature>
<evidence type="ECO:0000313" key="5">
    <source>
        <dbReference type="EMBL" id="GFN78714.1"/>
    </source>
</evidence>
<dbReference type="SUPFAM" id="SSF50729">
    <property type="entry name" value="PH domain-like"/>
    <property type="match status" value="1"/>
</dbReference>
<feature type="compositionally biased region" description="Basic and acidic residues" evidence="2">
    <location>
        <begin position="1329"/>
        <end position="1339"/>
    </location>
</feature>
<dbReference type="SUPFAM" id="SSF51045">
    <property type="entry name" value="WW domain"/>
    <property type="match status" value="2"/>
</dbReference>
<feature type="non-terminal residue" evidence="5">
    <location>
        <position position="2302"/>
    </location>
</feature>
<feature type="region of interest" description="Disordered" evidence="2">
    <location>
        <begin position="82"/>
        <end position="165"/>
    </location>
</feature>
<dbReference type="InterPro" id="IPR036020">
    <property type="entry name" value="WW_dom_sf"/>
</dbReference>
<feature type="compositionally biased region" description="Low complexity" evidence="2">
    <location>
        <begin position="97"/>
        <end position="116"/>
    </location>
</feature>
<evidence type="ECO:0000313" key="6">
    <source>
        <dbReference type="Proteomes" id="UP000735302"/>
    </source>
</evidence>
<feature type="compositionally biased region" description="Polar residues" evidence="2">
    <location>
        <begin position="1119"/>
        <end position="1129"/>
    </location>
</feature>
<feature type="compositionally biased region" description="Polar residues" evidence="2">
    <location>
        <begin position="2152"/>
        <end position="2163"/>
    </location>
</feature>
<dbReference type="InterPro" id="IPR001849">
    <property type="entry name" value="PH_domain"/>
</dbReference>
<feature type="compositionally biased region" description="Basic and acidic residues" evidence="2">
    <location>
        <begin position="1162"/>
        <end position="1172"/>
    </location>
</feature>
<protein>
    <submittedName>
        <fullName evidence="5">Pleckstrin-like protein domain-containing family a member 7</fullName>
    </submittedName>
</protein>
<feature type="region of interest" description="Disordered" evidence="2">
    <location>
        <begin position="1966"/>
        <end position="2004"/>
    </location>
</feature>
<comment type="caution">
    <text evidence="5">The sequence shown here is derived from an EMBL/GenBank/DDBJ whole genome shotgun (WGS) entry which is preliminary data.</text>
</comment>
<feature type="compositionally biased region" description="Basic and acidic residues" evidence="2">
    <location>
        <begin position="1133"/>
        <end position="1151"/>
    </location>
</feature>
<feature type="compositionally biased region" description="Polar residues" evidence="2">
    <location>
        <begin position="2121"/>
        <end position="2137"/>
    </location>
</feature>
<keyword evidence="1" id="KW-0175">Coiled coil</keyword>
<feature type="compositionally biased region" description="Basic and acidic residues" evidence="2">
    <location>
        <begin position="641"/>
        <end position="655"/>
    </location>
</feature>
<feature type="compositionally biased region" description="Polar residues" evidence="2">
    <location>
        <begin position="860"/>
        <end position="886"/>
    </location>
</feature>
<feature type="compositionally biased region" description="Polar residues" evidence="2">
    <location>
        <begin position="526"/>
        <end position="543"/>
    </location>
</feature>
<dbReference type="InterPro" id="IPR001202">
    <property type="entry name" value="WW_dom"/>
</dbReference>
<keyword evidence="6" id="KW-1185">Reference proteome</keyword>
<feature type="compositionally biased region" description="Low complexity" evidence="2">
    <location>
        <begin position="328"/>
        <end position="340"/>
    </location>
</feature>
<feature type="region of interest" description="Disordered" evidence="2">
    <location>
        <begin position="1908"/>
        <end position="1939"/>
    </location>
</feature>
<feature type="compositionally biased region" description="Basic and acidic residues" evidence="2">
    <location>
        <begin position="383"/>
        <end position="394"/>
    </location>
</feature>
<feature type="coiled-coil region" evidence="1">
    <location>
        <begin position="1675"/>
        <end position="1765"/>
    </location>
</feature>
<dbReference type="Gene3D" id="2.30.29.30">
    <property type="entry name" value="Pleckstrin-homology domain (PH domain)/Phosphotyrosine-binding domain (PTB)"/>
    <property type="match status" value="1"/>
</dbReference>
<dbReference type="Proteomes" id="UP000735302">
    <property type="component" value="Unassembled WGS sequence"/>
</dbReference>
<feature type="compositionally biased region" description="Polar residues" evidence="2">
    <location>
        <begin position="485"/>
        <end position="494"/>
    </location>
</feature>
<sequence length="2302" mass="258171">MASDLLRERLPPGWHLGVTDDGRIFFIDDHRQETSWLHPVTGLPVESGLHSHPDLPPGWEQDTTRDGLVYYIDHNRGITTFEHPLYGYSPQQPPPHSFSENSNQQQQLQPHQNYQSFLGSPNHNSPSAQIPSPAPQSPTSPGGKENFKRGTPKQRSVKAPSAKRNPQAVVVKRGWLHRLESTGISKSKAWKKRWCVLADFALFIYKGEDEQTTLDSILLPSYRINPSTETDNIKRNFVFKVEHENTKTLYLAAEDSPDSVSWMSLLRQAAMMDGNVGFQREQNNNIRQHPHKTAMSNNKNTSLLNQQSPQSPASASPNRHGPYDPRHSYSGQSPSYQGYGDPASSPPYDQHQRPHQQQPQPQHMSPQRQSYTSADDGGFSQHSPDRSFSRHSHAEGYPPSFRGDDSFRRQQPQQPHQHQHHSGRNGDMSSTDPKHFSNPIYHQHPSSPQSSSSSSRPQLLQQQRHSYSQQPRQLRDGFAPDSDSARNSLAQSDSSRGRGSYQPAQAERQRLQQELGGTALSRDPHLSTSNPYYQQQPPYSSGRQGMDSFQRDSYSGDSSADGMSGGHHRQHNHPASHQVVVKQLRPWDTSFPDLEVVTAKQHGSFDDLLDSGNRVGRHSARGIGNTNFGGNSKPTFNARSKSHENFSRLPPEEGPLRMQQQQQQHQQYSPSQQQYSPQQQQQHHPRNIGDTHNASREGRDLHQDFHRPPYSSNFNDMSGQGSSGPSQHPQHHHQQQQHQSPASSSFSSSHHQSPNERPPGYPQPSRNHPHNARDSYASSTNAGPYNHNTSAQHFQGPNQGSSNMNSSFRGSIRGNDDHSYHSRPHSLSSAQGGPSPPSSSRQPSIHRNNHTTDPKVAGTNPHTYVNFPNQAPASASHSSYQGSPQEPHSAGPAPPGRPPYPVAVRRQMVEEMAQVQTPGTQKDFLTAAELNQQRMQQPPFFQYPSPRDQYGNKIPTESTPHNISHASMHSGMSGHQGLPGNLPNSRLSNASRASSSSKRGDFKGGPDSPEGQRQRGGNGGDQGSPHETSFSRTNMMDPEAQKLRMAYERVHCLRMAPHNVENSQNSSSVPSSAQTINKSYYHHAPTSSNQQQQQQRYNYGKLSYAPSHSHYEEDESESMPYQNIQQPSQMRPRKLEQHRMYKSQEELDRVGRTPPPTGTYKRIPDEPVDLYRRGSAFSPPSSQTSGSMQRLDSAANTQKEGKMARSASMDILSDNAFDSHGVSHNNDDDSGQRPRMKSDNSSHLQDDAADSNYMRKQSKAILLRQQNNSRFDQSTGKGSSDQRASQNGGMIVRARLVSVYDNVGAENYPASCTGLSAEASANSNNRLYPARDRRSHHEQMNVYPGSDERDYTHSKGHELGNRRDDDRDDGNEHLFFEPYVNMRDSMVLFPRYANTRTEDHASQGATTSQPFKLAAPPKRKPAPIQTVKEDPNMSDRDVLETNLQKIAKKNPLAGPRLRMSISAGDLIGKTHDELVLLLIQLRRNQAALDKARDYYRTLIERCRPDELEYKRQMHQFGNVQDRRLQHRHQNYVEARAQTEELENKLEVYKPIINLLDNMVTMGSLYGGDNLMLATQYRKHLLRPDQYQPPKKMLEFSRQHQERRLQQETEEEIRQLSSDEVDLEEKIDRLNELDRLLQEQSFKVSSFREDKELLEKALVGVLRQQDQSYHADPREMTRLTNQQRTLEKEISRVTQQLAEASKELEETSAENRKLEHEVALLRTKVHGELSRSRSAPSLSSENIRTKIQMEKELAKVEGMMAGLNQQGQKLQEAMSTIRRSSSSSHLAAVNLDKSDNKAGYSPISPHTTYLQTDLDTGEEVDLAQASSPYINSSDNNTDHLSSGVGSISMPDGATARPVINHQRQVLYEMLVLYKSDNKAGYSPTSPHTTYLQTDLDTGEEVDLAQASSPYINSSDNNTDHLSSGVGSISTPDGATPRPVINHQRQNAGTLDDWDMEGVDENTKRFFGLMPRDKPKGQTLREVKRLSEQRKERDKGRRDGDDSLDGQEIKLRVSNVDNEVSSIIHARIPSDAANRLISRDNLGNGTQYESGLPLYENLPGSKNNTGSNGSNGQNYPYQTARRSSLILMAPKPFTPYQERSSARPFKSELALNVAQTGREAEDNSGSNSVWQPGNGSNSVGDRPYRSVEFLNRPDPSSDSYTNGNLSLHKRAESLYTTDPNNNNNSNVGYTSNGSTYEHEFSSQEQALLNTSVQLQPPEMTQQEPPESAEHITRPVDPTNGASPSRAYTARPWATKGAQFSDDNLFNSRRNSRGRYMTISSSEPIKMEITPTLHSSAGDLILNRS</sequence>
<feature type="compositionally biased region" description="Pro residues" evidence="2">
    <location>
        <begin position="892"/>
        <end position="901"/>
    </location>
</feature>
<accession>A0AAV3Y894</accession>
<feature type="compositionally biased region" description="Polar residues" evidence="2">
    <location>
        <begin position="1908"/>
        <end position="1931"/>
    </location>
</feature>
<evidence type="ECO:0000256" key="2">
    <source>
        <dbReference type="SAM" id="MobiDB-lite"/>
    </source>
</evidence>
<dbReference type="SMART" id="SM00456">
    <property type="entry name" value="WW"/>
    <property type="match status" value="2"/>
</dbReference>
<feature type="region of interest" description="Disordered" evidence="2">
    <location>
        <begin position="2215"/>
        <end position="2244"/>
    </location>
</feature>
<dbReference type="EMBL" id="BLXT01000597">
    <property type="protein sequence ID" value="GFN78714.1"/>
    <property type="molecule type" value="Genomic_DNA"/>
</dbReference>
<feature type="compositionally biased region" description="Low complexity" evidence="2">
    <location>
        <begin position="552"/>
        <end position="562"/>
    </location>
</feature>
<feature type="domain" description="WW" evidence="4">
    <location>
        <begin position="8"/>
        <end position="41"/>
    </location>
</feature>